<feature type="region of interest" description="Disordered" evidence="1">
    <location>
        <begin position="108"/>
        <end position="127"/>
    </location>
</feature>
<evidence type="ECO:0000259" key="2">
    <source>
        <dbReference type="Pfam" id="PF00583"/>
    </source>
</evidence>
<dbReference type="SUPFAM" id="SSF55729">
    <property type="entry name" value="Acyl-CoA N-acyltransferases (Nat)"/>
    <property type="match status" value="1"/>
</dbReference>
<organism evidence="3 4">
    <name type="scientific">Aspergillus kawachii</name>
    <name type="common">White koji mold</name>
    <name type="synonym">Aspergillus awamori var. kawachi</name>
    <dbReference type="NCBI Taxonomy" id="1069201"/>
    <lineage>
        <taxon>Eukaryota</taxon>
        <taxon>Fungi</taxon>
        <taxon>Dikarya</taxon>
        <taxon>Ascomycota</taxon>
        <taxon>Pezizomycotina</taxon>
        <taxon>Eurotiomycetes</taxon>
        <taxon>Eurotiomycetidae</taxon>
        <taxon>Eurotiales</taxon>
        <taxon>Aspergillaceae</taxon>
        <taxon>Aspergillus</taxon>
        <taxon>Aspergillus subgen. Circumdati</taxon>
    </lineage>
</organism>
<feature type="compositionally biased region" description="Polar residues" evidence="1">
    <location>
        <begin position="48"/>
        <end position="68"/>
    </location>
</feature>
<evidence type="ECO:0000313" key="4">
    <source>
        <dbReference type="Proteomes" id="UP000661280"/>
    </source>
</evidence>
<dbReference type="InterPro" id="IPR000182">
    <property type="entry name" value="GNAT_dom"/>
</dbReference>
<reference evidence="3" key="2">
    <citation type="submission" date="2021-02" db="EMBL/GenBank/DDBJ databases">
        <title>Aspergillus luchuensis mut. kawachii IFO 4304 genome sequence.</title>
        <authorList>
            <person name="Mori K."/>
            <person name="Kadooka C."/>
            <person name="Goto M."/>
            <person name="Futagami T."/>
        </authorList>
    </citation>
    <scope>NUCLEOTIDE SEQUENCE</scope>
    <source>
        <strain evidence="3">IFO 4308</strain>
    </source>
</reference>
<dbReference type="InterPro" id="IPR016181">
    <property type="entry name" value="Acyl_CoA_acyltransferase"/>
</dbReference>
<dbReference type="Pfam" id="PF00583">
    <property type="entry name" value="Acetyltransf_1"/>
    <property type="match status" value="1"/>
</dbReference>
<dbReference type="OrthoDB" id="2129362at2759"/>
<proteinExistence type="predicted"/>
<dbReference type="EMBL" id="AP024425">
    <property type="protein sequence ID" value="BCR93267.1"/>
    <property type="molecule type" value="Genomic_DNA"/>
</dbReference>
<dbReference type="KEGG" id="aluc:AKAW2_10313A"/>
<dbReference type="GeneID" id="64954592"/>
<feature type="compositionally biased region" description="Polar residues" evidence="1">
    <location>
        <begin position="23"/>
        <end position="34"/>
    </location>
</feature>
<name>A0A7R7VYT8_ASPKA</name>
<reference evidence="3" key="1">
    <citation type="submission" date="2021-01" db="EMBL/GenBank/DDBJ databases">
        <authorList>
            <consortium name="Aspergillus luchuensis mut. kawachii IFO 4304 genome sequencing consortium"/>
            <person name="Kazuki M."/>
            <person name="Futagami T."/>
        </authorList>
    </citation>
    <scope>NUCLEOTIDE SEQUENCE</scope>
    <source>
        <strain evidence="3">IFO 4308</strain>
    </source>
</reference>
<feature type="region of interest" description="Disordered" evidence="1">
    <location>
        <begin position="252"/>
        <end position="295"/>
    </location>
</feature>
<keyword evidence="4" id="KW-1185">Reference proteome</keyword>
<feature type="compositionally biased region" description="Polar residues" evidence="1">
    <location>
        <begin position="208"/>
        <end position="223"/>
    </location>
</feature>
<feature type="domain" description="N-acetyltransferase" evidence="2">
    <location>
        <begin position="638"/>
        <end position="712"/>
    </location>
</feature>
<protein>
    <recommendedName>
        <fullName evidence="2">N-acetyltransferase domain-containing protein</fullName>
    </recommendedName>
</protein>
<feature type="compositionally biased region" description="Gly residues" evidence="1">
    <location>
        <begin position="266"/>
        <end position="275"/>
    </location>
</feature>
<dbReference type="RefSeq" id="XP_041537033.1">
    <property type="nucleotide sequence ID" value="XM_041685802.1"/>
</dbReference>
<dbReference type="Gene3D" id="3.40.630.30">
    <property type="match status" value="1"/>
</dbReference>
<evidence type="ECO:0000313" key="3">
    <source>
        <dbReference type="EMBL" id="BCR93267.1"/>
    </source>
</evidence>
<feature type="region of interest" description="Disordered" evidence="1">
    <location>
        <begin position="138"/>
        <end position="226"/>
    </location>
</feature>
<sequence length="801" mass="90466">MSQKNNYDYDSPDLWARMKLTRDSVSSASISNKYRSPGYRPSQRRCAENNSCTSPLRNPVSPSQAGKMQATVIRSTNSTAVTVTRKAHKAIATAIPKCCKAPEPVVATSRSPLHENKPPSSPKISSKITVKLPEPLSRLCDSSHVSPSRSTPSPYIPPHIRQHQYQNPDQRLLPRNKGGQGTEQKNRRNTARPSHPPLISHAAKAPQRPSQLTFTRNTPSGSPHQLALFADKGKMSSSGDSDYVVLRNPRAETLQPQNQDAPGQTGIEGGGGTPLGGSIHQPARSPSEEKQPTTRAELRAEIKRLQKEELAKIYQNLYKEEVETADAEVVAKCRDGPGVDPKSEVYKEIEGYRRVRPMEEVDLNVAALSIVNDLDDKPEDDRLDNLEQIRNSFIDGDRLAPLWDAYERQTFIYPNVINNQVTLSPKPTEAQTTLQAKFQKPEAHPYASRGKPPTFPPSAYTKWRKYDHLCDWWWAPPMLPFYDQWLQKFRFWLDETIQDACYADIYHKGYFDGTAHPDGVRTFIVPNLPKATTILNPNDELAHRHRHETAAGLSYNYVMHKKAEAELEEQKLALSRRMQLECMATLPPNPNAPRANIYLRPAHAGDANQLLPIYNWYAQNSFVSVDIGKLEPGDIRQRIQAAKDARLPFIVAVERGSGNQRENIFGYATAKDYTGSETSGRYTAELELFVIPEQQRKGIGNCLMDKLLQVCDGNHRTKGGYDFYNHGLCGYSLGGRREFARLIFTFTYVPEERQSKSWVRDWLAKNNFELQGRLCGVRAKNERLLDVAYFVKNNIFALPYR</sequence>
<accession>A0A7R7VYT8</accession>
<feature type="compositionally biased region" description="Low complexity" evidence="1">
    <location>
        <begin position="142"/>
        <end position="153"/>
    </location>
</feature>
<dbReference type="AlphaFoldDB" id="A0A7R7VYT8"/>
<feature type="region of interest" description="Disordered" evidence="1">
    <location>
        <begin position="23"/>
        <end position="68"/>
    </location>
</feature>
<feature type="compositionally biased region" description="Basic and acidic residues" evidence="1">
    <location>
        <begin position="286"/>
        <end position="295"/>
    </location>
</feature>
<gene>
    <name evidence="3" type="ORF">AKAW2_10313A</name>
</gene>
<evidence type="ECO:0000256" key="1">
    <source>
        <dbReference type="SAM" id="MobiDB-lite"/>
    </source>
</evidence>
<dbReference type="GO" id="GO:0016747">
    <property type="term" value="F:acyltransferase activity, transferring groups other than amino-acyl groups"/>
    <property type="evidence" value="ECO:0007669"/>
    <property type="project" value="InterPro"/>
</dbReference>
<dbReference type="CDD" id="cd04301">
    <property type="entry name" value="NAT_SF"/>
    <property type="match status" value="1"/>
</dbReference>
<dbReference type="Proteomes" id="UP000661280">
    <property type="component" value="Chromosome 1"/>
</dbReference>